<comment type="similarity">
    <text evidence="2">Belongs to the HAD-like hydrolase superfamily. CbbY/CbbZ/Gph/YieH family.</text>
</comment>
<proteinExistence type="inferred from homology"/>
<dbReference type="KEGG" id="acht:bsdcttw_19730"/>
<dbReference type="SFLD" id="SFLDS00003">
    <property type="entry name" value="Haloacid_Dehalogenase"/>
    <property type="match status" value="1"/>
</dbReference>
<dbReference type="InterPro" id="IPR036412">
    <property type="entry name" value="HAD-like_sf"/>
</dbReference>
<sequence length="220" mass="24769">MNIKYVIFDFDGVIANTEESNGNFLAKAFNEYGIRFTKEDMYRLIGLNNSSELQGILNRASKQITMEEFMETRKKIGNTYENSKIQPMPGLIALIVYLRDRGIKMAIATSTSTKLIITALNRMHMLPYFECIVCGDMCDRKKPDPQVYQKAMEYLSAMPQDCIVIEDSTIGITAGKNAGAYVIGYGGSGIKQNREEADLIINTYDQCLHKIIEILNGCDK</sequence>
<dbReference type="InterPro" id="IPR006439">
    <property type="entry name" value="HAD-SF_hydro_IA"/>
</dbReference>
<keyword evidence="4" id="KW-0460">Magnesium</keyword>
<dbReference type="Proteomes" id="UP000515703">
    <property type="component" value="Chromosome"/>
</dbReference>
<dbReference type="PANTHER" id="PTHR46193">
    <property type="entry name" value="6-PHOSPHOGLUCONATE PHOSPHATASE"/>
    <property type="match status" value="1"/>
</dbReference>
<dbReference type="SFLD" id="SFLDG01135">
    <property type="entry name" value="C1.5.6:_HAD__Beta-PGM__Phospha"/>
    <property type="match status" value="1"/>
</dbReference>
<evidence type="ECO:0000256" key="4">
    <source>
        <dbReference type="ARBA" id="ARBA00022842"/>
    </source>
</evidence>
<dbReference type="NCBIfam" id="TIGR01509">
    <property type="entry name" value="HAD-SF-IA-v3"/>
    <property type="match status" value="1"/>
</dbReference>
<keyword evidence="6" id="KW-0378">Hydrolase</keyword>
<name>A0A7I8DKT0_9FIRM</name>
<dbReference type="Gene3D" id="1.10.150.240">
    <property type="entry name" value="Putative phosphatase, domain 2"/>
    <property type="match status" value="1"/>
</dbReference>
<dbReference type="InterPro" id="IPR051600">
    <property type="entry name" value="Beta-PGM-like"/>
</dbReference>
<gene>
    <name evidence="6" type="ORF">bsdcttw_19730</name>
</gene>
<dbReference type="GO" id="GO:0016787">
    <property type="term" value="F:hydrolase activity"/>
    <property type="evidence" value="ECO:0007669"/>
    <property type="project" value="UniProtKB-KW"/>
</dbReference>
<dbReference type="AlphaFoldDB" id="A0A7I8DKT0"/>
<accession>A0A7I8DKT0</accession>
<evidence type="ECO:0000313" key="7">
    <source>
        <dbReference type="Proteomes" id="UP000515703"/>
    </source>
</evidence>
<evidence type="ECO:0000256" key="1">
    <source>
        <dbReference type="ARBA" id="ARBA00001946"/>
    </source>
</evidence>
<dbReference type="Gene3D" id="3.40.50.1000">
    <property type="entry name" value="HAD superfamily/HAD-like"/>
    <property type="match status" value="1"/>
</dbReference>
<dbReference type="InterPro" id="IPR023198">
    <property type="entry name" value="PGP-like_dom2"/>
</dbReference>
<evidence type="ECO:0000256" key="2">
    <source>
        <dbReference type="ARBA" id="ARBA00006171"/>
    </source>
</evidence>
<protein>
    <submittedName>
        <fullName evidence="6">Hydrolase</fullName>
    </submittedName>
</protein>
<dbReference type="SUPFAM" id="SSF56784">
    <property type="entry name" value="HAD-like"/>
    <property type="match status" value="1"/>
</dbReference>
<organism evidence="6 7">
    <name type="scientific">Anaerocolumna chitinilytica</name>
    <dbReference type="NCBI Taxonomy" id="1727145"/>
    <lineage>
        <taxon>Bacteria</taxon>
        <taxon>Bacillati</taxon>
        <taxon>Bacillota</taxon>
        <taxon>Clostridia</taxon>
        <taxon>Lachnospirales</taxon>
        <taxon>Lachnospiraceae</taxon>
        <taxon>Anaerocolumna</taxon>
    </lineage>
</organism>
<comment type="cofactor">
    <cofactor evidence="1">
        <name>Mg(2+)</name>
        <dbReference type="ChEBI" id="CHEBI:18420"/>
    </cofactor>
</comment>
<reference evidence="6 7" key="2">
    <citation type="submission" date="2020-08" db="EMBL/GenBank/DDBJ databases">
        <authorList>
            <person name="Ueki A."/>
            <person name="Tonouchi A."/>
        </authorList>
    </citation>
    <scope>NUCLEOTIDE SEQUENCE [LARGE SCALE GENOMIC DNA]</scope>
    <source>
        <strain evidence="6 7">CTTW</strain>
    </source>
</reference>
<evidence type="ECO:0000313" key="6">
    <source>
        <dbReference type="EMBL" id="BCJ98932.1"/>
    </source>
</evidence>
<dbReference type="InterPro" id="IPR041492">
    <property type="entry name" value="HAD_2"/>
</dbReference>
<dbReference type="NCBIfam" id="TIGR01549">
    <property type="entry name" value="HAD-SF-IA-v1"/>
    <property type="match status" value="1"/>
</dbReference>
<keyword evidence="5" id="KW-0119">Carbohydrate metabolism</keyword>
<dbReference type="InterPro" id="IPR023214">
    <property type="entry name" value="HAD_sf"/>
</dbReference>
<keyword evidence="7" id="KW-1185">Reference proteome</keyword>
<evidence type="ECO:0000256" key="3">
    <source>
        <dbReference type="ARBA" id="ARBA00022723"/>
    </source>
</evidence>
<dbReference type="EMBL" id="AP023368">
    <property type="protein sequence ID" value="BCJ98932.1"/>
    <property type="molecule type" value="Genomic_DNA"/>
</dbReference>
<keyword evidence="3" id="KW-0479">Metal-binding</keyword>
<dbReference type="PANTHER" id="PTHR46193:SF18">
    <property type="entry name" value="HEXITOL PHOSPHATASE B"/>
    <property type="match status" value="1"/>
</dbReference>
<evidence type="ECO:0000256" key="5">
    <source>
        <dbReference type="ARBA" id="ARBA00023277"/>
    </source>
</evidence>
<dbReference type="Pfam" id="PF13419">
    <property type="entry name" value="HAD_2"/>
    <property type="match status" value="1"/>
</dbReference>
<reference evidence="6 7" key="1">
    <citation type="submission" date="2020-08" db="EMBL/GenBank/DDBJ databases">
        <title>Draft genome sequencing of an Anaerocolumna strain isolated from anoxic soil subjected to BSD treatment.</title>
        <authorList>
            <person name="Uek A."/>
            <person name="Tonouchi A."/>
        </authorList>
    </citation>
    <scope>NUCLEOTIDE SEQUENCE [LARGE SCALE GENOMIC DNA]</scope>
    <source>
        <strain evidence="6 7">CTTW</strain>
    </source>
</reference>
<dbReference type="SFLD" id="SFLDG01129">
    <property type="entry name" value="C1.5:_HAD__Beta-PGM__Phosphata"/>
    <property type="match status" value="1"/>
</dbReference>
<dbReference type="GO" id="GO:0046872">
    <property type="term" value="F:metal ion binding"/>
    <property type="evidence" value="ECO:0007669"/>
    <property type="project" value="UniProtKB-KW"/>
</dbReference>